<proteinExistence type="predicted"/>
<gene>
    <name evidence="1" type="ORF">LCGC14_0987840</name>
</gene>
<name>A0A0F9N6R7_9ZZZZ</name>
<evidence type="ECO:0000313" key="1">
    <source>
        <dbReference type="EMBL" id="KKN15265.1"/>
    </source>
</evidence>
<dbReference type="EMBL" id="LAZR01003729">
    <property type="protein sequence ID" value="KKN15265.1"/>
    <property type="molecule type" value="Genomic_DNA"/>
</dbReference>
<accession>A0A0F9N6R7</accession>
<comment type="caution">
    <text evidence="1">The sequence shown here is derived from an EMBL/GenBank/DDBJ whole genome shotgun (WGS) entry which is preliminary data.</text>
</comment>
<sequence>MSKREVFITIRVSKEEKAEVREMAKGMGGISVSDFVRSRIIRPIMTMPEAVQNLKLYIDSKFNNFTHKITETIKELSFSKPIKRTMIIEDYEPVMPIKQIKHPLSKTIDITGLLADKEAQMDKVLKEMRKLIESGEKVLKTPPLIELERKRAKTDPLAFKEWKMTVKMK</sequence>
<dbReference type="InterPro" id="IPR053842">
    <property type="entry name" value="NikA-like"/>
</dbReference>
<dbReference type="Pfam" id="PF21983">
    <property type="entry name" value="NikA-like"/>
    <property type="match status" value="1"/>
</dbReference>
<reference evidence="1" key="1">
    <citation type="journal article" date="2015" name="Nature">
        <title>Complex archaea that bridge the gap between prokaryotes and eukaryotes.</title>
        <authorList>
            <person name="Spang A."/>
            <person name="Saw J.H."/>
            <person name="Jorgensen S.L."/>
            <person name="Zaremba-Niedzwiedzka K."/>
            <person name="Martijn J."/>
            <person name="Lind A.E."/>
            <person name="van Eijk R."/>
            <person name="Schleper C."/>
            <person name="Guy L."/>
            <person name="Ettema T.J."/>
        </authorList>
    </citation>
    <scope>NUCLEOTIDE SEQUENCE</scope>
</reference>
<dbReference type="AlphaFoldDB" id="A0A0F9N6R7"/>
<protein>
    <submittedName>
        <fullName evidence="1">Uncharacterized protein</fullName>
    </submittedName>
</protein>
<organism evidence="1">
    <name type="scientific">marine sediment metagenome</name>
    <dbReference type="NCBI Taxonomy" id="412755"/>
    <lineage>
        <taxon>unclassified sequences</taxon>
        <taxon>metagenomes</taxon>
        <taxon>ecological metagenomes</taxon>
    </lineage>
</organism>